<dbReference type="Pfam" id="PF10294">
    <property type="entry name" value="Methyltransf_16"/>
    <property type="match status" value="1"/>
</dbReference>
<protein>
    <submittedName>
        <fullName evidence="2">Uncharacterized protein</fullName>
    </submittedName>
</protein>
<name>A0AAE0L6V9_9CHLO</name>
<feature type="region of interest" description="Disordered" evidence="1">
    <location>
        <begin position="153"/>
        <end position="231"/>
    </location>
</feature>
<accession>A0AAE0L6V9</accession>
<feature type="compositionally biased region" description="Polar residues" evidence="1">
    <location>
        <begin position="194"/>
        <end position="207"/>
    </location>
</feature>
<evidence type="ECO:0000313" key="3">
    <source>
        <dbReference type="Proteomes" id="UP001190700"/>
    </source>
</evidence>
<evidence type="ECO:0000313" key="2">
    <source>
        <dbReference type="EMBL" id="KAK3274261.1"/>
    </source>
</evidence>
<comment type="caution">
    <text evidence="2">The sequence shown here is derived from an EMBL/GenBank/DDBJ whole genome shotgun (WGS) entry which is preliminary data.</text>
</comment>
<dbReference type="AlphaFoldDB" id="A0AAE0L6V9"/>
<dbReference type="EMBL" id="LGRX02007828">
    <property type="protein sequence ID" value="KAK3274261.1"/>
    <property type="molecule type" value="Genomic_DNA"/>
</dbReference>
<dbReference type="InterPro" id="IPR019410">
    <property type="entry name" value="Methyltransf_16"/>
</dbReference>
<keyword evidence="3" id="KW-1185">Reference proteome</keyword>
<dbReference type="PANTHER" id="PTHR14614">
    <property type="entry name" value="HEPATOCELLULAR CARCINOMA-ASSOCIATED ANTIGEN"/>
    <property type="match status" value="1"/>
</dbReference>
<reference evidence="2 3" key="1">
    <citation type="journal article" date="2015" name="Genome Biol. Evol.">
        <title>Comparative Genomics of a Bacterivorous Green Alga Reveals Evolutionary Causalities and Consequences of Phago-Mixotrophic Mode of Nutrition.</title>
        <authorList>
            <person name="Burns J.A."/>
            <person name="Paasch A."/>
            <person name="Narechania A."/>
            <person name="Kim E."/>
        </authorList>
    </citation>
    <scope>NUCLEOTIDE SEQUENCE [LARGE SCALE GENOMIC DNA]</scope>
    <source>
        <strain evidence="2 3">PLY_AMNH</strain>
    </source>
</reference>
<feature type="region of interest" description="Disordered" evidence="1">
    <location>
        <begin position="107"/>
        <end position="140"/>
    </location>
</feature>
<evidence type="ECO:0000256" key="1">
    <source>
        <dbReference type="SAM" id="MobiDB-lite"/>
    </source>
</evidence>
<dbReference type="SUPFAM" id="SSF53335">
    <property type="entry name" value="S-adenosyl-L-methionine-dependent methyltransferases"/>
    <property type="match status" value="1"/>
</dbReference>
<dbReference type="Gene3D" id="3.40.50.150">
    <property type="entry name" value="Vaccinia Virus protein VP39"/>
    <property type="match status" value="1"/>
</dbReference>
<dbReference type="InterPro" id="IPR029063">
    <property type="entry name" value="SAM-dependent_MTases_sf"/>
</dbReference>
<dbReference type="Proteomes" id="UP001190700">
    <property type="component" value="Unassembled WGS sequence"/>
</dbReference>
<sequence length="586" mass="62938">MHGKRALVEAFQWILSEEDDRVLARIRVPNALSSRDVDVSLERLDVNGDERSCALRLEVGSSIYLSAPLPPSVDFDASLAAKFSKLTHELSVSVTPSPTPLRVLDASATQSELRNSEDKAQSRTRGAREASTAPTDLLADPSELYAAIELPAPETPTKVATGGTAPETNSADGASPDLPEGASQPAAQHAGCAQPTSVAQIVRASSSVRHERRPRMTSEQPCAQADDGTGPHQQLHALMRTWGPRIGIPEARLEEFEEMAAQEFSEYGQLVRDQAEADAAGKESSRGADLIDMLGSLTKKFVTRVDALPVDLLRIFEEEAGYEFPPDVAAGLRRIVLGAAESSSARGQCNASSSARDASPFLVGGTALVLWEDPDHLGDTLASDPTGTTPWACSLALITYLEHLQATASGHGSVRGKHVAELGAGIGAIGIALQRLGAASVTLAEREPTTLDLLRLNQMSERERLRGLDSCASLVPSVVQYDWRWSANKYFGRQEFDLVLAADVVYAKSEHIAELARALADLVSSPRTVGVVALERRADAEEARATFHHACEELMDVEDINIGGLVPESLESRIQLIQLKQIRTCP</sequence>
<organism evidence="2 3">
    <name type="scientific">Cymbomonas tetramitiformis</name>
    <dbReference type="NCBI Taxonomy" id="36881"/>
    <lineage>
        <taxon>Eukaryota</taxon>
        <taxon>Viridiplantae</taxon>
        <taxon>Chlorophyta</taxon>
        <taxon>Pyramimonadophyceae</taxon>
        <taxon>Pyramimonadales</taxon>
        <taxon>Pyramimonadaceae</taxon>
        <taxon>Cymbomonas</taxon>
    </lineage>
</organism>
<proteinExistence type="predicted"/>
<gene>
    <name evidence="2" type="ORF">CYMTET_17546</name>
</gene>